<dbReference type="PROSITE" id="PS50181">
    <property type="entry name" value="FBOX"/>
    <property type="match status" value="1"/>
</dbReference>
<accession>A0AA38WN70</accession>
<dbReference type="InterPro" id="IPR036047">
    <property type="entry name" value="F-box-like_dom_sf"/>
</dbReference>
<evidence type="ECO:0000259" key="1">
    <source>
        <dbReference type="PROSITE" id="PS50181"/>
    </source>
</evidence>
<dbReference type="SUPFAM" id="SSF81383">
    <property type="entry name" value="F-box domain"/>
    <property type="match status" value="1"/>
</dbReference>
<dbReference type="SUPFAM" id="SSF52047">
    <property type="entry name" value="RNI-like"/>
    <property type="match status" value="1"/>
</dbReference>
<name>A0AA38WN70_9ASTR</name>
<feature type="domain" description="F-box" evidence="1">
    <location>
        <begin position="69"/>
        <end position="121"/>
    </location>
</feature>
<dbReference type="CDD" id="cd22160">
    <property type="entry name" value="F-box_AtFBL13-like"/>
    <property type="match status" value="1"/>
</dbReference>
<evidence type="ECO:0000313" key="3">
    <source>
        <dbReference type="Proteomes" id="UP001172457"/>
    </source>
</evidence>
<gene>
    <name evidence="2" type="ORF">OSB04_013249</name>
</gene>
<dbReference type="AlphaFoldDB" id="A0AA38WN70"/>
<dbReference type="Gene3D" id="3.80.10.10">
    <property type="entry name" value="Ribonuclease Inhibitor"/>
    <property type="match status" value="1"/>
</dbReference>
<dbReference type="InterPro" id="IPR032675">
    <property type="entry name" value="LRR_dom_sf"/>
</dbReference>
<dbReference type="Gene3D" id="1.20.1280.50">
    <property type="match status" value="1"/>
</dbReference>
<reference evidence="2" key="1">
    <citation type="submission" date="2023-03" db="EMBL/GenBank/DDBJ databases">
        <title>Chromosome-scale reference genome and RAD-based genetic map of yellow starthistle (Centaurea solstitialis) reveal putative structural variation and QTLs associated with invader traits.</title>
        <authorList>
            <person name="Reatini B."/>
            <person name="Cang F.A."/>
            <person name="Jiang Q."/>
            <person name="Mckibben M.T.W."/>
            <person name="Barker M.S."/>
            <person name="Rieseberg L.H."/>
            <person name="Dlugosch K.M."/>
        </authorList>
    </citation>
    <scope>NUCLEOTIDE SEQUENCE</scope>
    <source>
        <strain evidence="2">CAN-66</strain>
        <tissue evidence="2">Leaf</tissue>
    </source>
</reference>
<dbReference type="Proteomes" id="UP001172457">
    <property type="component" value="Chromosome 3"/>
</dbReference>
<dbReference type="Pfam" id="PF24758">
    <property type="entry name" value="LRR_At5g56370"/>
    <property type="match status" value="1"/>
</dbReference>
<sequence>MEIKDEEDRGRVAEEIQGASLEVGRDDHCSTENPKKLPTLPSENGNSVLVFFNLLTENHESRFVTCTKEDRISNLPEHLIGSILKQLPVQDAARMSILSRQWRYIWTTMTALVLNYQFSKRFAKEGASGRNEFIRIVNDIIIRRNGPITNFSLHIPEEIDSLQEVDQWILFFSRNSGREHTFTKSNQPYELPNDVFSCSKLTTLQLKNCIFMPPLQFEGFPNLYDLSLKNIDFRANSCGTVVSLPRLRKLSLFECKNLFNFNIKARILEELVVSTCFDAILLRLMESPCLSMVSIYFWKPVEDYVQLEGVNLSRMLSILPKLRCLVIDGHFLKFLCADQVPKWLPGAINSLRSLLLPNFQLSDLDQLHGILCLLRNSPNLLSLRMNHVVSKEYYLFLLIHTYGTRVGH</sequence>
<organism evidence="2 3">
    <name type="scientific">Centaurea solstitialis</name>
    <name type="common">yellow star-thistle</name>
    <dbReference type="NCBI Taxonomy" id="347529"/>
    <lineage>
        <taxon>Eukaryota</taxon>
        <taxon>Viridiplantae</taxon>
        <taxon>Streptophyta</taxon>
        <taxon>Embryophyta</taxon>
        <taxon>Tracheophyta</taxon>
        <taxon>Spermatophyta</taxon>
        <taxon>Magnoliopsida</taxon>
        <taxon>eudicotyledons</taxon>
        <taxon>Gunneridae</taxon>
        <taxon>Pentapetalae</taxon>
        <taxon>asterids</taxon>
        <taxon>campanulids</taxon>
        <taxon>Asterales</taxon>
        <taxon>Asteraceae</taxon>
        <taxon>Carduoideae</taxon>
        <taxon>Cardueae</taxon>
        <taxon>Centaureinae</taxon>
        <taxon>Centaurea</taxon>
    </lineage>
</organism>
<dbReference type="InterPro" id="IPR055411">
    <property type="entry name" value="LRR_FXL15/At3g58940/PEG3-like"/>
</dbReference>
<comment type="caution">
    <text evidence="2">The sequence shown here is derived from an EMBL/GenBank/DDBJ whole genome shotgun (WGS) entry which is preliminary data.</text>
</comment>
<dbReference type="InterPro" id="IPR001810">
    <property type="entry name" value="F-box_dom"/>
</dbReference>
<proteinExistence type="predicted"/>
<evidence type="ECO:0000313" key="2">
    <source>
        <dbReference type="EMBL" id="KAJ9558635.1"/>
    </source>
</evidence>
<dbReference type="PANTHER" id="PTHR31639:SF333">
    <property type="entry name" value="F-BOX DOMAIN, FBD DOMAIN, LEUCINE-RICH REPEAT DOMAIN, L DOMAIN-LIKE PROTEIN-RELATED"/>
    <property type="match status" value="1"/>
</dbReference>
<dbReference type="SMART" id="SM00256">
    <property type="entry name" value="FBOX"/>
    <property type="match status" value="1"/>
</dbReference>
<dbReference type="InterPro" id="IPR053781">
    <property type="entry name" value="F-box_AtFBL13-like"/>
</dbReference>
<dbReference type="EMBL" id="JARYMX010000003">
    <property type="protein sequence ID" value="KAJ9558635.1"/>
    <property type="molecule type" value="Genomic_DNA"/>
</dbReference>
<keyword evidence="3" id="KW-1185">Reference proteome</keyword>
<protein>
    <recommendedName>
        <fullName evidence="1">F-box domain-containing protein</fullName>
    </recommendedName>
</protein>
<dbReference type="PANTHER" id="PTHR31639">
    <property type="entry name" value="F-BOX PROTEIN-LIKE"/>
    <property type="match status" value="1"/>
</dbReference>
<dbReference type="Pfam" id="PF00646">
    <property type="entry name" value="F-box"/>
    <property type="match status" value="1"/>
</dbReference>